<accession>A0A346PPN7</accession>
<feature type="compositionally biased region" description="Polar residues" evidence="1">
    <location>
        <begin position="1"/>
        <end position="12"/>
    </location>
</feature>
<dbReference type="Gene3D" id="2.60.40.3350">
    <property type="match status" value="1"/>
</dbReference>
<dbReference type="Pfam" id="PF10651">
    <property type="entry name" value="BppU_N"/>
    <property type="match status" value="1"/>
</dbReference>
<reference evidence="4" key="1">
    <citation type="submission" date="2018-02" db="EMBL/GenBank/DDBJ databases">
        <title>Phenotypic and genomic properties of facultatively anaerobic sulfur-reducing natronoarchaea from hypersaline soda lakes.</title>
        <authorList>
            <person name="Sorokin D.Y."/>
            <person name="Kublanov I.V."/>
            <person name="Roman P."/>
            <person name="Sinninghe Damste J.S."/>
            <person name="Golyshin P.N."/>
            <person name="Rojo D."/>
            <person name="Ciordia S."/>
            <person name="Mena M.D.C."/>
            <person name="Ferrer M."/>
            <person name="Messina E."/>
            <person name="Smedile F."/>
            <person name="La Spada G."/>
            <person name="La Cono V."/>
            <person name="Yakimov M.M."/>
        </authorList>
    </citation>
    <scope>NUCLEOTIDE SEQUENCE [LARGE SCALE GENOMIC DNA]</scope>
    <source>
        <strain evidence="4">AArc-Mg</strain>
    </source>
</reference>
<sequence>MKAGDTTPSIEATLTDAHDQPVDLGDAETTEFELRDRHGETMFAKPVEITDAITGEVEYDWDEEDTEEAGDYRGQFVVEFENGDRLTTPTEDWIDVYIERA</sequence>
<evidence type="ECO:0000313" key="3">
    <source>
        <dbReference type="EMBL" id="AXR81482.1"/>
    </source>
</evidence>
<organism evidence="3 4">
    <name type="scientific">Natrarchaeobaculum sulfurireducens</name>
    <dbReference type="NCBI Taxonomy" id="2044521"/>
    <lineage>
        <taxon>Archaea</taxon>
        <taxon>Methanobacteriati</taxon>
        <taxon>Methanobacteriota</taxon>
        <taxon>Stenosarchaea group</taxon>
        <taxon>Halobacteria</taxon>
        <taxon>Halobacteriales</taxon>
        <taxon>Natrialbaceae</taxon>
        <taxon>Natrarchaeobaculum</taxon>
    </lineage>
</organism>
<dbReference type="AlphaFoldDB" id="A0A346PPN7"/>
<evidence type="ECO:0000313" key="4">
    <source>
        <dbReference type="Proteomes" id="UP000258613"/>
    </source>
</evidence>
<dbReference type="EMBL" id="CP027033">
    <property type="protein sequence ID" value="AXR81482.1"/>
    <property type="molecule type" value="Genomic_DNA"/>
</dbReference>
<proteinExistence type="predicted"/>
<evidence type="ECO:0000259" key="2">
    <source>
        <dbReference type="Pfam" id="PF10651"/>
    </source>
</evidence>
<evidence type="ECO:0000256" key="1">
    <source>
        <dbReference type="SAM" id="MobiDB-lite"/>
    </source>
</evidence>
<feature type="region of interest" description="Disordered" evidence="1">
    <location>
        <begin position="1"/>
        <end position="22"/>
    </location>
</feature>
<name>A0A346PPN7_9EURY</name>
<gene>
    <name evidence="3" type="ORF">AArcMg_1469</name>
</gene>
<dbReference type="KEGG" id="nag:AArcMg_1469"/>
<keyword evidence="4" id="KW-1185">Reference proteome</keyword>
<dbReference type="Proteomes" id="UP000258613">
    <property type="component" value="Chromosome"/>
</dbReference>
<dbReference type="InterPro" id="IPR018913">
    <property type="entry name" value="BppU_N"/>
</dbReference>
<feature type="domain" description="BppU N-terminal" evidence="2">
    <location>
        <begin position="6"/>
        <end position="83"/>
    </location>
</feature>
<protein>
    <recommendedName>
        <fullName evidence="2">BppU N-terminal domain-containing protein</fullName>
    </recommendedName>
</protein>